<dbReference type="AlphaFoldDB" id="A0A177AUP2"/>
<dbReference type="FunFam" id="3.40.710.10:FF:000005">
    <property type="entry name" value="Glutaminase"/>
    <property type="match status" value="1"/>
</dbReference>
<dbReference type="SUPFAM" id="SSF48403">
    <property type="entry name" value="Ankyrin repeat"/>
    <property type="match status" value="1"/>
</dbReference>
<dbReference type="GO" id="GO:0006543">
    <property type="term" value="P:L-glutamine catabolic process"/>
    <property type="evidence" value="ECO:0007669"/>
    <property type="project" value="TreeGrafter"/>
</dbReference>
<dbReference type="Proteomes" id="UP000078046">
    <property type="component" value="Unassembled WGS sequence"/>
</dbReference>
<evidence type="ECO:0000256" key="2">
    <source>
        <dbReference type="ARBA" id="ARBA00011881"/>
    </source>
</evidence>
<dbReference type="Gene3D" id="1.10.238.210">
    <property type="match status" value="1"/>
</dbReference>
<dbReference type="InterPro" id="IPR015868">
    <property type="entry name" value="Glutaminase"/>
</dbReference>
<keyword evidence="4" id="KW-0677">Repeat</keyword>
<name>A0A177AUP2_9BILA</name>
<keyword evidence="5" id="KW-0378">Hydrolase</keyword>
<reference evidence="10 11" key="1">
    <citation type="submission" date="2016-04" db="EMBL/GenBank/DDBJ databases">
        <title>The genome of Intoshia linei affirms orthonectids as highly simplified spiralians.</title>
        <authorList>
            <person name="Mikhailov K.V."/>
            <person name="Slusarev G.S."/>
            <person name="Nikitin M.A."/>
            <person name="Logacheva M.D."/>
            <person name="Penin A."/>
            <person name="Aleoshin V."/>
            <person name="Panchin Y.V."/>
        </authorList>
    </citation>
    <scope>NUCLEOTIDE SEQUENCE [LARGE SCALE GENOMIC DNA]</scope>
    <source>
        <strain evidence="10">Intl2013</strain>
        <tissue evidence="10">Whole animal</tissue>
    </source>
</reference>
<accession>A0A177AUP2</accession>
<dbReference type="EMBL" id="LWCA01001171">
    <property type="protein sequence ID" value="OAF65728.1"/>
    <property type="molecule type" value="Genomic_DNA"/>
</dbReference>
<dbReference type="Pfam" id="PF04960">
    <property type="entry name" value="Glutaminase"/>
    <property type="match status" value="1"/>
</dbReference>
<feature type="repeat" description="ANK" evidence="8">
    <location>
        <begin position="490"/>
        <end position="513"/>
    </location>
</feature>
<dbReference type="Gene3D" id="3.40.710.10">
    <property type="entry name" value="DD-peptidase/beta-lactamase superfamily"/>
    <property type="match status" value="1"/>
</dbReference>
<dbReference type="PANTHER" id="PTHR12544:SF29">
    <property type="entry name" value="GLUTAMINASE"/>
    <property type="match status" value="1"/>
</dbReference>
<evidence type="ECO:0000313" key="11">
    <source>
        <dbReference type="Proteomes" id="UP000078046"/>
    </source>
</evidence>
<keyword evidence="11" id="KW-1185">Reference proteome</keyword>
<evidence type="ECO:0000256" key="5">
    <source>
        <dbReference type="ARBA" id="ARBA00022801"/>
    </source>
</evidence>
<evidence type="ECO:0000313" key="10">
    <source>
        <dbReference type="EMBL" id="OAF65728.1"/>
    </source>
</evidence>
<dbReference type="PROSITE" id="PS50297">
    <property type="entry name" value="ANK_REP_REGION"/>
    <property type="match status" value="1"/>
</dbReference>
<evidence type="ECO:0000259" key="9">
    <source>
        <dbReference type="Pfam" id="PF17959"/>
    </source>
</evidence>
<comment type="subunit">
    <text evidence="2">Homotetramer.</text>
</comment>
<evidence type="ECO:0000256" key="6">
    <source>
        <dbReference type="ARBA" id="ARBA00023043"/>
    </source>
</evidence>
<dbReference type="Pfam" id="PF12796">
    <property type="entry name" value="Ank_2"/>
    <property type="match status" value="1"/>
</dbReference>
<organism evidence="10 11">
    <name type="scientific">Intoshia linei</name>
    <dbReference type="NCBI Taxonomy" id="1819745"/>
    <lineage>
        <taxon>Eukaryota</taxon>
        <taxon>Metazoa</taxon>
        <taxon>Spiralia</taxon>
        <taxon>Lophotrochozoa</taxon>
        <taxon>Mesozoa</taxon>
        <taxon>Orthonectida</taxon>
        <taxon>Rhopaluridae</taxon>
        <taxon>Intoshia</taxon>
    </lineage>
</organism>
<dbReference type="InterPro" id="IPR041541">
    <property type="entry name" value="Glutaminase_EF-hand"/>
</dbReference>
<dbReference type="GO" id="GO:0004359">
    <property type="term" value="F:glutaminase activity"/>
    <property type="evidence" value="ECO:0007669"/>
    <property type="project" value="UniProtKB-EC"/>
</dbReference>
<dbReference type="PANTHER" id="PTHR12544">
    <property type="entry name" value="GLUTAMINASE"/>
    <property type="match status" value="1"/>
</dbReference>
<evidence type="ECO:0000256" key="1">
    <source>
        <dbReference type="ARBA" id="ARBA00011076"/>
    </source>
</evidence>
<comment type="similarity">
    <text evidence="1">Belongs to the glutaminase family.</text>
</comment>
<evidence type="ECO:0000256" key="7">
    <source>
        <dbReference type="ARBA" id="ARBA00049534"/>
    </source>
</evidence>
<dbReference type="InterPro" id="IPR012338">
    <property type="entry name" value="Beta-lactam/transpept-like"/>
</dbReference>
<protein>
    <recommendedName>
        <fullName evidence="3">glutaminase</fullName>
        <ecNumber evidence="3">3.5.1.2</ecNumber>
    </recommendedName>
</protein>
<dbReference type="NCBIfam" id="TIGR03814">
    <property type="entry name" value="Gln_ase"/>
    <property type="match status" value="1"/>
</dbReference>
<evidence type="ECO:0000256" key="3">
    <source>
        <dbReference type="ARBA" id="ARBA00012918"/>
    </source>
</evidence>
<dbReference type="InterPro" id="IPR036770">
    <property type="entry name" value="Ankyrin_rpt-contain_sf"/>
</dbReference>
<evidence type="ECO:0000256" key="4">
    <source>
        <dbReference type="ARBA" id="ARBA00022737"/>
    </source>
</evidence>
<dbReference type="FunFam" id="1.25.40.20:FF:000069">
    <property type="entry name" value="Glutaminase, isoform E"/>
    <property type="match status" value="1"/>
</dbReference>
<dbReference type="SUPFAM" id="SSF56601">
    <property type="entry name" value="beta-lactamase/transpeptidase-like"/>
    <property type="match status" value="1"/>
</dbReference>
<dbReference type="EC" id="3.5.1.2" evidence="3"/>
<comment type="catalytic activity">
    <reaction evidence="7">
        <text>L-glutamine + H2O = L-glutamate + NH4(+)</text>
        <dbReference type="Rhea" id="RHEA:15889"/>
        <dbReference type="ChEBI" id="CHEBI:15377"/>
        <dbReference type="ChEBI" id="CHEBI:28938"/>
        <dbReference type="ChEBI" id="CHEBI:29985"/>
        <dbReference type="ChEBI" id="CHEBI:58359"/>
        <dbReference type="EC" id="3.5.1.2"/>
    </reaction>
</comment>
<dbReference type="Pfam" id="PF17959">
    <property type="entry name" value="EF-hand_14"/>
    <property type="match status" value="1"/>
</dbReference>
<dbReference type="SMART" id="SM00248">
    <property type="entry name" value="ANK"/>
    <property type="match status" value="1"/>
</dbReference>
<gene>
    <name evidence="10" type="ORF">A3Q56_06555</name>
</gene>
<dbReference type="Gene3D" id="1.25.40.20">
    <property type="entry name" value="Ankyrin repeat-containing domain"/>
    <property type="match status" value="1"/>
</dbReference>
<keyword evidence="6 8" id="KW-0040">ANK repeat</keyword>
<dbReference type="InterPro" id="IPR002110">
    <property type="entry name" value="Ankyrin_rpt"/>
</dbReference>
<comment type="caution">
    <text evidence="10">The sequence shown here is derived from an EMBL/GenBank/DDBJ whole genome shotgun (WGS) entry which is preliminary data.</text>
</comment>
<evidence type="ECO:0000256" key="8">
    <source>
        <dbReference type="PROSITE-ProRule" id="PRU00023"/>
    </source>
</evidence>
<proteinExistence type="inferred from homology"/>
<dbReference type="PROSITE" id="PS50088">
    <property type="entry name" value="ANK_REPEAT"/>
    <property type="match status" value="1"/>
</dbReference>
<feature type="domain" description="Glutaminase EF-hand" evidence="9">
    <location>
        <begin position="58"/>
        <end position="144"/>
    </location>
</feature>
<dbReference type="GO" id="GO:0006537">
    <property type="term" value="P:glutamate biosynthetic process"/>
    <property type="evidence" value="ECO:0007669"/>
    <property type="project" value="TreeGrafter"/>
</dbReference>
<sequence>MENLSNETDDFEQVPFNFNDLKHIDQWKSHANSISNESNSTCFNFEEKLNNLLKLSDIEDILFDALANEDGNFVNLNTFWNCLKSVGIDESDPRLTETYNAFRQYFLHNEADHEQLVDRNLFRNSIQKNILLIVRAFKKHLIIPDFEQFKEKIQKIFDTCKENKTGEVASYIPQLARVDPNMWAVSVCTIDGQRIDMGDSKIPFCIQSCCKPLNYAISLTEHNPEYVHKYVGCEPSGQGFNELTLDINNKPHNPMINAGAIVICSLIKRQLCSSDRFDFIFNQYKKMSGNQYVGFSNSIYLSERDTADRNFAMGYFMRQHDLCSIEFTSESGSIIAATLANSGICPITGDRVMDPDAVRNTLSLMHSCGMYDYSGRFAFRVGLPAKSGVSGAILLVIPNVMGMCIWSPPLDKYGNCVRGVQFCEIFTNQFSFHNYDNLTCTSLKVDPRRIKQEDYADDIVNMLCKASEGDVKSILRYRLMDKDLSASDYDGRTALHVASADGQYEVVKILIQKCNVDINPIDRWGRRPIDDAIEFKHEKVEKFLKDYMENSSGVGDSLKI</sequence>
<dbReference type="OrthoDB" id="9995210at2759"/>